<name>A0A423PPQ4_9GAMM</name>
<dbReference type="AlphaFoldDB" id="A0A423PPQ4"/>
<accession>A0A423PPQ4</accession>
<reference evidence="2 3" key="1">
    <citation type="submission" date="2013-10" db="EMBL/GenBank/DDBJ databases">
        <title>Salinisphaera halophila YIM 95161 Genome Sequencing.</title>
        <authorList>
            <person name="Lai Q."/>
            <person name="Li C."/>
            <person name="Shao Z."/>
        </authorList>
    </citation>
    <scope>NUCLEOTIDE SEQUENCE [LARGE SCALE GENOMIC DNA]</scope>
    <source>
        <strain evidence="2 3">YIM 95161</strain>
    </source>
</reference>
<dbReference type="PANTHER" id="PTHR47708">
    <property type="match status" value="1"/>
</dbReference>
<evidence type="ECO:0000313" key="3">
    <source>
        <dbReference type="Proteomes" id="UP000285123"/>
    </source>
</evidence>
<dbReference type="RefSeq" id="WP_123591500.1">
    <property type="nucleotide sequence ID" value="NZ_AYKF01000091.1"/>
</dbReference>
<dbReference type="Pfam" id="PF07287">
    <property type="entry name" value="AtuA"/>
    <property type="match status" value="1"/>
</dbReference>
<dbReference type="OrthoDB" id="9763456at2"/>
<evidence type="ECO:0000313" key="2">
    <source>
        <dbReference type="EMBL" id="ROO27528.1"/>
    </source>
</evidence>
<sequence>MLRIGTGSGWWGDRISPAAQVAEKGDLDYLCFETMAEATVSTAQVRRRRDPDFGGYDTYLEDRFDAVLPHCIRRGTKIVTNQGWVNPLGAARAIRARLDAHGAHDWKVAAVTGAEVTDRIGRLAGPILETGASIDTIEGDIVSAEAYLGAEPIVAALAAGADVVVTGRVADPALFLAPMMHTFGWTRADTARLGQGAGIGHLLECGAQVTGGYFVDPGYKDVPEPWNLGFPIAEVEADGAAVLTKVAGTGGVIDRRTVLEQMCYEVHDPARYITPDVVVDFTGASIEPIGLDRVRVSGITGSPRTDTLKVSIGAQEGFIGEDMFFYAGPGALDKARLAERILRERFAVVDLKAADLRFDFLGVNAIHGAASPEPAAEPYEVGVRVAARCATRAEAAKIGREVDGMAVSGLGSTGKRVPYADRVREVIGIWSTLIDREAVAPDIVFVDSE</sequence>
<dbReference type="PANTHER" id="PTHR47708:SF2">
    <property type="entry name" value="SI:CH73-132F6.5"/>
    <property type="match status" value="1"/>
</dbReference>
<evidence type="ECO:0000259" key="1">
    <source>
        <dbReference type="Pfam" id="PF07287"/>
    </source>
</evidence>
<gene>
    <name evidence="2" type="ORF">SAHL_11230</name>
</gene>
<protein>
    <submittedName>
        <fullName evidence="2">ABC transporter substrate-binding protein</fullName>
    </submittedName>
</protein>
<organism evidence="2 3">
    <name type="scientific">Salinisphaera orenii YIM 95161</name>
    <dbReference type="NCBI Taxonomy" id="1051139"/>
    <lineage>
        <taxon>Bacteria</taxon>
        <taxon>Pseudomonadati</taxon>
        <taxon>Pseudomonadota</taxon>
        <taxon>Gammaproteobacteria</taxon>
        <taxon>Salinisphaerales</taxon>
        <taxon>Salinisphaeraceae</taxon>
        <taxon>Salinisphaera</taxon>
    </lineage>
</organism>
<dbReference type="Proteomes" id="UP000285123">
    <property type="component" value="Unassembled WGS sequence"/>
</dbReference>
<comment type="caution">
    <text evidence="2">The sequence shown here is derived from an EMBL/GenBank/DDBJ whole genome shotgun (WGS) entry which is preliminary data.</text>
</comment>
<dbReference type="EMBL" id="AYKF01000091">
    <property type="protein sequence ID" value="ROO27528.1"/>
    <property type="molecule type" value="Genomic_DNA"/>
</dbReference>
<dbReference type="InterPro" id="IPR010839">
    <property type="entry name" value="AtuA_N"/>
</dbReference>
<feature type="domain" description="Acyclic terpene utilisation N-terminal" evidence="1">
    <location>
        <begin position="2"/>
        <end position="443"/>
    </location>
</feature>
<proteinExistence type="predicted"/>